<dbReference type="RefSeq" id="WP_136895998.1">
    <property type="nucleotide sequence ID" value="NZ_SWJE01000008.1"/>
</dbReference>
<proteinExistence type="predicted"/>
<dbReference type="GO" id="GO:0008237">
    <property type="term" value="F:metallopeptidase activity"/>
    <property type="evidence" value="ECO:0007669"/>
    <property type="project" value="InterPro"/>
</dbReference>
<evidence type="ECO:0008006" key="3">
    <source>
        <dbReference type="Google" id="ProtNLM"/>
    </source>
</evidence>
<comment type="caution">
    <text evidence="1">The sequence shown here is derived from an EMBL/GenBank/DDBJ whole genome shotgun (WGS) entry which is preliminary data.</text>
</comment>
<evidence type="ECO:0000313" key="1">
    <source>
        <dbReference type="EMBL" id="TKC87735.1"/>
    </source>
</evidence>
<evidence type="ECO:0000313" key="2">
    <source>
        <dbReference type="Proteomes" id="UP000305539"/>
    </source>
</evidence>
<dbReference type="InterPro" id="IPR024079">
    <property type="entry name" value="MetalloPept_cat_dom_sf"/>
</dbReference>
<reference evidence="1 2" key="1">
    <citation type="submission" date="2019-04" db="EMBL/GenBank/DDBJ databases">
        <title>Trinickia sp. 7GSK02, isolated from subtropical forest soil.</title>
        <authorList>
            <person name="Gao Z.-H."/>
            <person name="Qiu L.-H."/>
        </authorList>
    </citation>
    <scope>NUCLEOTIDE SEQUENCE [LARGE SCALE GENOMIC DNA]</scope>
    <source>
        <strain evidence="1 2">7GSK02</strain>
    </source>
</reference>
<gene>
    <name evidence="1" type="ORF">FAZ69_15720</name>
</gene>
<dbReference type="OrthoDB" id="9129140at2"/>
<dbReference type="Gene3D" id="3.40.390.10">
    <property type="entry name" value="Collagenase (Catalytic Domain)"/>
    <property type="match status" value="1"/>
</dbReference>
<name>A0A4U1I3G2_9BURK</name>
<dbReference type="AlphaFoldDB" id="A0A4U1I3G2"/>
<organism evidence="1 2">
    <name type="scientific">Trinickia terrae</name>
    <dbReference type="NCBI Taxonomy" id="2571161"/>
    <lineage>
        <taxon>Bacteria</taxon>
        <taxon>Pseudomonadati</taxon>
        <taxon>Pseudomonadota</taxon>
        <taxon>Betaproteobacteria</taxon>
        <taxon>Burkholderiales</taxon>
        <taxon>Burkholderiaceae</taxon>
        <taxon>Trinickia</taxon>
    </lineage>
</organism>
<dbReference type="SUPFAM" id="SSF55486">
    <property type="entry name" value="Metalloproteases ('zincins'), catalytic domain"/>
    <property type="match status" value="1"/>
</dbReference>
<sequence length="382" mass="41732">MKYPHIEKAVEEITRNRFLENTLSPSLLTDEVGSSLSKKTKAQVAEINNSLNFVFPPSMPRPFNADAIVRARCAAILISKTIDRRLPPRLPHGSAAYNPESWDGNLLEGYVVAHLNAASLPSGAAGAYLAASFWAFATAEERAQAMAARAEAIELCAFGVVAANHAARAMIAGHARNNLDIYSDLMLLWFGSTPGAAEEVKRKLRLTLAGLRTEYICFCYGGDNIRQGTKYKEKGFGQSGVAAVVSTHNKWADVAASNRNRILFGKNFFSSKLTKISLEEEDIKGMLKDSLEMRISRGGAVLHEATHLYARTGDVLMSDAVYLAAGFALPSISGKDRVVAYGPKYCRALAKTDPRSSLDNADTYRLFCEHAKYCRQQGASRI</sequence>
<keyword evidence="2" id="KW-1185">Reference proteome</keyword>
<accession>A0A4U1I3G2</accession>
<dbReference type="Proteomes" id="UP000305539">
    <property type="component" value="Unassembled WGS sequence"/>
</dbReference>
<dbReference type="EMBL" id="SWJE01000008">
    <property type="protein sequence ID" value="TKC87735.1"/>
    <property type="molecule type" value="Genomic_DNA"/>
</dbReference>
<protein>
    <recommendedName>
        <fullName evidence="3">Lysine-specific metallo-endopeptidase domain-containing protein</fullName>
    </recommendedName>
</protein>